<keyword evidence="9" id="KW-1185">Reference proteome</keyword>
<keyword evidence="5 7" id="KW-0472">Membrane</keyword>
<dbReference type="AlphaFoldDB" id="A0A9Q0S399"/>
<comment type="caution">
    <text evidence="8">The sequence shown here is derived from an EMBL/GenBank/DDBJ whole genome shotgun (WGS) entry which is preliminary data.</text>
</comment>
<proteinExistence type="inferred from homology"/>
<feature type="transmembrane region" description="Helical" evidence="7">
    <location>
        <begin position="356"/>
        <end position="377"/>
    </location>
</feature>
<comment type="function">
    <text evidence="7">Choline transporter.</text>
</comment>
<keyword evidence="6" id="KW-0325">Glycoprotein</keyword>
<gene>
    <name evidence="8" type="primary">Ctl2</name>
    <name evidence="8" type="ORF">Bhyg_06748</name>
</gene>
<comment type="similarity">
    <text evidence="2 7">Belongs to the CTL (choline transporter-like) family.</text>
</comment>
<dbReference type="GO" id="GO:0005886">
    <property type="term" value="C:plasma membrane"/>
    <property type="evidence" value="ECO:0007669"/>
    <property type="project" value="UniProtKB-SubCell"/>
</dbReference>
<evidence type="ECO:0000313" key="9">
    <source>
        <dbReference type="Proteomes" id="UP001151699"/>
    </source>
</evidence>
<protein>
    <recommendedName>
        <fullName evidence="7">Choline transporter-like protein</fullName>
    </recommendedName>
</protein>
<organism evidence="8 9">
    <name type="scientific">Pseudolycoriella hygida</name>
    <dbReference type="NCBI Taxonomy" id="35572"/>
    <lineage>
        <taxon>Eukaryota</taxon>
        <taxon>Metazoa</taxon>
        <taxon>Ecdysozoa</taxon>
        <taxon>Arthropoda</taxon>
        <taxon>Hexapoda</taxon>
        <taxon>Insecta</taxon>
        <taxon>Pterygota</taxon>
        <taxon>Neoptera</taxon>
        <taxon>Endopterygota</taxon>
        <taxon>Diptera</taxon>
        <taxon>Nematocera</taxon>
        <taxon>Sciaroidea</taxon>
        <taxon>Sciaridae</taxon>
        <taxon>Pseudolycoriella</taxon>
    </lineage>
</organism>
<dbReference type="GO" id="GO:0022857">
    <property type="term" value="F:transmembrane transporter activity"/>
    <property type="evidence" value="ECO:0007669"/>
    <property type="project" value="UniProtKB-UniRule"/>
</dbReference>
<dbReference type="Proteomes" id="UP001151699">
    <property type="component" value="Chromosome B"/>
</dbReference>
<reference evidence="8" key="1">
    <citation type="submission" date="2022-07" db="EMBL/GenBank/DDBJ databases">
        <authorList>
            <person name="Trinca V."/>
            <person name="Uliana J.V.C."/>
            <person name="Torres T.T."/>
            <person name="Ward R.J."/>
            <person name="Monesi N."/>
        </authorList>
    </citation>
    <scope>NUCLEOTIDE SEQUENCE</scope>
    <source>
        <strain evidence="8">HSMRA1968</strain>
        <tissue evidence="8">Whole embryos</tissue>
    </source>
</reference>
<feature type="transmembrane region" description="Helical" evidence="7">
    <location>
        <begin position="561"/>
        <end position="583"/>
    </location>
</feature>
<dbReference type="EMBL" id="WJQU01000002">
    <property type="protein sequence ID" value="KAJ6641805.1"/>
    <property type="molecule type" value="Genomic_DNA"/>
</dbReference>
<keyword evidence="4 7" id="KW-1133">Transmembrane helix</keyword>
<evidence type="ECO:0000313" key="8">
    <source>
        <dbReference type="EMBL" id="KAJ6641805.1"/>
    </source>
</evidence>
<feature type="transmembrane region" description="Helical" evidence="7">
    <location>
        <begin position="40"/>
        <end position="61"/>
    </location>
</feature>
<feature type="transmembrane region" description="Helical" evidence="7">
    <location>
        <begin position="276"/>
        <end position="296"/>
    </location>
</feature>
<evidence type="ECO:0000256" key="4">
    <source>
        <dbReference type="ARBA" id="ARBA00022989"/>
    </source>
</evidence>
<feature type="transmembrane region" description="Helical" evidence="7">
    <location>
        <begin position="694"/>
        <end position="716"/>
    </location>
</feature>
<evidence type="ECO:0000256" key="2">
    <source>
        <dbReference type="ARBA" id="ARBA00007168"/>
    </source>
</evidence>
<accession>A0A9Q0S399</accession>
<dbReference type="Pfam" id="PF04515">
    <property type="entry name" value="Choline_transpo"/>
    <property type="match status" value="1"/>
</dbReference>
<feature type="transmembrane region" description="Helical" evidence="7">
    <location>
        <begin position="515"/>
        <end position="540"/>
    </location>
</feature>
<dbReference type="PANTHER" id="PTHR12385">
    <property type="entry name" value="CHOLINE TRANSPORTER-LIKE (SLC FAMILY 44)"/>
    <property type="match status" value="1"/>
</dbReference>
<evidence type="ECO:0000256" key="3">
    <source>
        <dbReference type="ARBA" id="ARBA00022692"/>
    </source>
</evidence>
<dbReference type="OrthoDB" id="420519at2759"/>
<feature type="transmembrane region" description="Helical" evidence="7">
    <location>
        <begin position="661"/>
        <end position="682"/>
    </location>
</feature>
<name>A0A9Q0S399_9DIPT</name>
<evidence type="ECO:0000256" key="5">
    <source>
        <dbReference type="ARBA" id="ARBA00023136"/>
    </source>
</evidence>
<feature type="transmembrane region" description="Helical" evidence="7">
    <location>
        <begin position="595"/>
        <end position="612"/>
    </location>
</feature>
<dbReference type="InterPro" id="IPR007603">
    <property type="entry name" value="Choline_transptr-like"/>
</dbReference>
<evidence type="ECO:0000256" key="6">
    <source>
        <dbReference type="ARBA" id="ARBA00023180"/>
    </source>
</evidence>
<comment type="subcellular location">
    <subcellularLocation>
        <location evidence="7">Cell membrane</location>
        <topology evidence="7">Multi-pass membrane protein</topology>
    </subcellularLocation>
    <subcellularLocation>
        <location evidence="1">Membrane</location>
        <topology evidence="1">Multi-pass membrane protein</topology>
    </subcellularLocation>
</comment>
<evidence type="ECO:0000256" key="1">
    <source>
        <dbReference type="ARBA" id="ARBA00004141"/>
    </source>
</evidence>
<keyword evidence="3 7" id="KW-0812">Transmembrane</keyword>
<feature type="transmembrane region" description="Helical" evidence="7">
    <location>
        <begin position="398"/>
        <end position="424"/>
    </location>
</feature>
<evidence type="ECO:0000256" key="7">
    <source>
        <dbReference type="RuleBase" id="RU368066"/>
    </source>
</evidence>
<sequence length="764" mass="86678">MGCCCDDSDNRQFRELPQSEPLTYDKNFKGPLSKRSCTDVICLLIFIAFLACWGVVGYYAIKNGDIDRLLVPTDSQGRKCGVDSEVISKPYLVFFNLEKCIDPLVPINGCPTPQVCVEKCPDTLFIYDKTKCSVSSLETIKSQLICNRNVDLRTIETCTQLDELITNEYCATWYLPSESFLKRCISGMPSFICPLIRPRYLQRSRRSLAPFDDYNYLNETDEADHPRFEDMVIMDQKTAVNEPKASCSESRKLAEGFIKEKMEGQKIVEDIISSKWHILVGLVIAMLCSLILIAMMRWLAAPLLWLSIVGVLVMLGFATYYSVKQFIYLRDNPVEVLGGYNLASLVNEYLAKKETWLVLSIISGVALLIIALIVIFLRKRIVIAIGLVKEGSKAVSSTLTTIFFPIFPWIFQILVIVFAVAVGLHLASVGTQVHTVVGLKEDTNCVCTGIASEYQNGDVCNPRTFSENCHSTSGVLSRFLRQDVDNSCAKAACHFKQIDNPYFIRYFHAWNFVGFFWAVFFISAFGEMVLAATFATWYWTFHKSDVPFFTLTVGLGRTIRYHLGTLAFGSLIVAICRMIRVALEYLDHKLKKYDNAFVRAILCCMKCFFWCLEKFLKFINKNAYIMCAIHGKNFCGSAKDAFNLLMRNVLRVFALDKVTDFLFFLSKLLVTLGMGAATYFYLESPHNTHRLHYNLVPVIIVMIGTYLIASVFFGVYSMAVDTLFLCFLEDCERNDGSAQKPYFMSSGLMKILGKKNKVSRNRYQ</sequence>
<feature type="transmembrane region" description="Helical" evidence="7">
    <location>
        <begin position="303"/>
        <end position="323"/>
    </location>
</feature>
<dbReference type="PANTHER" id="PTHR12385:SF14">
    <property type="entry name" value="CHOLINE TRANSPORTER-LIKE 2"/>
    <property type="match status" value="1"/>
</dbReference>